<name>A0ABP1PQM4_9HEXA</name>
<feature type="compositionally biased region" description="Low complexity" evidence="1">
    <location>
        <begin position="396"/>
        <end position="437"/>
    </location>
</feature>
<evidence type="ECO:0000313" key="3">
    <source>
        <dbReference type="Proteomes" id="UP001642540"/>
    </source>
</evidence>
<feature type="compositionally biased region" description="Pro residues" evidence="1">
    <location>
        <begin position="208"/>
        <end position="217"/>
    </location>
</feature>
<feature type="region of interest" description="Disordered" evidence="1">
    <location>
        <begin position="571"/>
        <end position="617"/>
    </location>
</feature>
<dbReference type="EMBL" id="CAXLJM020000007">
    <property type="protein sequence ID" value="CAL8073598.1"/>
    <property type="molecule type" value="Genomic_DNA"/>
</dbReference>
<proteinExistence type="predicted"/>
<evidence type="ECO:0000256" key="1">
    <source>
        <dbReference type="SAM" id="MobiDB-lite"/>
    </source>
</evidence>
<organism evidence="2 3">
    <name type="scientific">Orchesella dallaii</name>
    <dbReference type="NCBI Taxonomy" id="48710"/>
    <lineage>
        <taxon>Eukaryota</taxon>
        <taxon>Metazoa</taxon>
        <taxon>Ecdysozoa</taxon>
        <taxon>Arthropoda</taxon>
        <taxon>Hexapoda</taxon>
        <taxon>Collembola</taxon>
        <taxon>Entomobryomorpha</taxon>
        <taxon>Entomobryoidea</taxon>
        <taxon>Orchesellidae</taxon>
        <taxon>Orchesellinae</taxon>
        <taxon>Orchesella</taxon>
    </lineage>
</organism>
<feature type="region of interest" description="Disordered" evidence="1">
    <location>
        <begin position="101"/>
        <end position="128"/>
    </location>
</feature>
<gene>
    <name evidence="2" type="ORF">ODALV1_LOCUS2652</name>
</gene>
<feature type="compositionally biased region" description="Low complexity" evidence="1">
    <location>
        <begin position="20"/>
        <end position="43"/>
    </location>
</feature>
<feature type="compositionally biased region" description="Polar residues" evidence="1">
    <location>
        <begin position="218"/>
        <end position="235"/>
    </location>
</feature>
<feature type="region of interest" description="Disordered" evidence="1">
    <location>
        <begin position="202"/>
        <end position="246"/>
    </location>
</feature>
<feature type="compositionally biased region" description="Polar residues" evidence="1">
    <location>
        <begin position="580"/>
        <end position="591"/>
    </location>
</feature>
<feature type="compositionally biased region" description="Polar residues" evidence="1">
    <location>
        <begin position="521"/>
        <end position="539"/>
    </location>
</feature>
<reference evidence="2 3" key="1">
    <citation type="submission" date="2024-08" db="EMBL/GenBank/DDBJ databases">
        <authorList>
            <person name="Cucini C."/>
            <person name="Frati F."/>
        </authorList>
    </citation>
    <scope>NUCLEOTIDE SEQUENCE [LARGE SCALE GENOMIC DNA]</scope>
</reference>
<feature type="region of interest" description="Disordered" evidence="1">
    <location>
        <begin position="18"/>
        <end position="84"/>
    </location>
</feature>
<feature type="compositionally biased region" description="Low complexity" evidence="1">
    <location>
        <begin position="599"/>
        <end position="617"/>
    </location>
</feature>
<sequence>MNANFELGILSPLSQYLQEGGTQQTSSMGGTPRPGTPRGSGFRLSPDGNLGNPGTPGASHDHHKFPNSPWSGSDPATPGYNRNVVPSSPYISSYPNTPATPGGGGYYQKPNGGSMNGHGTTSVPPGSPWTERSVCTPGPMTPMTPATPMHQTSEQGNGFSNNGSPTFPDHNVNSNGKNAIPFSGGLVQDALTDALLPVPVINHNHHQAPPPPPPPVPIQNNGNANVALHNSPQYSETERSQAVEHNPNLIKEFEDFLAEFMAGKTRKEKEQDNAVRQQQQPPPNNTPQQQPQQPQPLPPHNNMPPMGMVNNGMMYNPMPNNNGGQPSMMMSNPHMNSGQMASSAGPMRGRFMNQNGHGGHPHPHHPYMMGNNNGMMRSRQVPMQPNNQYTATSAQNHGMPPHPNNMGGNMNGLPPQQQQQPPHQSQFGHPGHQQHPSASMYAPPPSNNGGYVQQQHPQSPMQPQPGNPVGQYGVMQHNNSPVHWQPPPQQMSMNNHNGPPPSNPMLVNNGNVPNNVGGNNASRGIPQQNSYFQNPVNSPSMPPVEQGHSNGNGALPSFPFNSMSPCMSNNNVASGNTNNQMANNSGTSAMSMGQLPKTPSQMSLPPTPQTPSSSIPPLEDLNIDLDGPYDGSALSQTAWNKAAEKASRPNPVIEIGKVLFDEIFTDDEIVYCTLSGRGSTQKFNPNKVHVLKRAVAWLTSRPPRPWEFNVDTCDASLASDDESGIRGLEKKVFTEYRSRKRGDIMKARNQST</sequence>
<keyword evidence="3" id="KW-1185">Reference proteome</keyword>
<feature type="compositionally biased region" description="Low complexity" evidence="1">
    <location>
        <begin position="507"/>
        <end position="520"/>
    </location>
</feature>
<feature type="compositionally biased region" description="Low complexity" evidence="1">
    <location>
        <begin position="366"/>
        <end position="376"/>
    </location>
</feature>
<protein>
    <submittedName>
        <fullName evidence="2">Uncharacterized protein</fullName>
    </submittedName>
</protein>
<feature type="compositionally biased region" description="Pro residues" evidence="1">
    <location>
        <begin position="293"/>
        <end position="302"/>
    </location>
</feature>
<feature type="region of interest" description="Disordered" evidence="1">
    <location>
        <begin position="266"/>
        <end position="310"/>
    </location>
</feature>
<dbReference type="Proteomes" id="UP001642540">
    <property type="component" value="Unassembled WGS sequence"/>
</dbReference>
<accession>A0ABP1PQM4</accession>
<feature type="region of interest" description="Disordered" evidence="1">
    <location>
        <begin position="352"/>
        <end position="554"/>
    </location>
</feature>
<evidence type="ECO:0000313" key="2">
    <source>
        <dbReference type="EMBL" id="CAL8073598.1"/>
    </source>
</evidence>
<feature type="compositionally biased region" description="Polar residues" evidence="1">
    <location>
        <begin position="381"/>
        <end position="395"/>
    </location>
</feature>
<comment type="caution">
    <text evidence="2">The sequence shown here is derived from an EMBL/GenBank/DDBJ whole genome shotgun (WGS) entry which is preliminary data.</text>
</comment>